<accession>A0A2P4YNS2</accession>
<comment type="caution">
    <text evidence="2">The sequence shown here is derived from an EMBL/GenBank/DDBJ whole genome shotgun (WGS) entry which is preliminary data.</text>
</comment>
<gene>
    <name evidence="2" type="ORF">PHPALM_2861</name>
</gene>
<protein>
    <recommendedName>
        <fullName evidence="1">Integrase catalytic domain-containing protein</fullName>
    </recommendedName>
</protein>
<sequence>MTKQAHLLHKLYYNAKTGFVGAQKLYEKAKSIDSSIRRKDVNDWYSSQVDTQQFQDQRKRFDHFHISSDNPDSWQIDLAFWEERVLLTAVNINSRVGYVDLLSNKQADTVLKALKRFVKLNKPRIITSDNGSEFMNQKVQSYFKQSNIEHFNNEPGEHTTMGKIERFNRTFKQRLLRASKRVTRRLVSDLVGNYNSTNHSAIGMTPNEAKGTVIQSEIDHNQELLRDITNFPLARLLSIDSSQSRLLKNQLNGLRYVYEVVGLGGYRIQIRSKNGHTLYKSPNDLKRVNLAVTNTDADPGQIFEAEEILKHKKLRNGKYKYLVNGKATRSLLGSRKITFD</sequence>
<organism evidence="2 3">
    <name type="scientific">Phytophthora palmivora</name>
    <dbReference type="NCBI Taxonomy" id="4796"/>
    <lineage>
        <taxon>Eukaryota</taxon>
        <taxon>Sar</taxon>
        <taxon>Stramenopiles</taxon>
        <taxon>Oomycota</taxon>
        <taxon>Peronosporomycetes</taxon>
        <taxon>Peronosporales</taxon>
        <taxon>Peronosporaceae</taxon>
        <taxon>Phytophthora</taxon>
    </lineage>
</organism>
<dbReference type="InterPro" id="IPR012337">
    <property type="entry name" value="RNaseH-like_sf"/>
</dbReference>
<reference evidence="2 3" key="1">
    <citation type="journal article" date="2017" name="Genome Biol. Evol.">
        <title>Phytophthora megakarya and P. palmivora, closely related causal agents of cacao black pod rot, underwent increases in genome sizes and gene numbers by different mechanisms.</title>
        <authorList>
            <person name="Ali S.S."/>
            <person name="Shao J."/>
            <person name="Lary D.J."/>
            <person name="Kronmiller B."/>
            <person name="Shen D."/>
            <person name="Strem M.D."/>
            <person name="Amoako-Attah I."/>
            <person name="Akrofi A.Y."/>
            <person name="Begoude B.A."/>
            <person name="Ten Hoopen G.M."/>
            <person name="Coulibaly K."/>
            <person name="Kebe B.I."/>
            <person name="Melnick R.L."/>
            <person name="Guiltinan M.J."/>
            <person name="Tyler B.M."/>
            <person name="Meinhardt L.W."/>
            <person name="Bailey B.A."/>
        </authorList>
    </citation>
    <scope>NUCLEOTIDE SEQUENCE [LARGE SCALE GENOMIC DNA]</scope>
    <source>
        <strain evidence="3">sbr112.9</strain>
    </source>
</reference>
<dbReference type="PANTHER" id="PTHR46585:SF1">
    <property type="entry name" value="CHROMO DOMAIN-CONTAINING PROTEIN"/>
    <property type="match status" value="1"/>
</dbReference>
<evidence type="ECO:0000313" key="2">
    <source>
        <dbReference type="EMBL" id="POM79463.1"/>
    </source>
</evidence>
<dbReference type="Proteomes" id="UP000237271">
    <property type="component" value="Unassembled WGS sequence"/>
</dbReference>
<dbReference type="EMBL" id="NCKW01001505">
    <property type="protein sequence ID" value="POM79463.1"/>
    <property type="molecule type" value="Genomic_DNA"/>
</dbReference>
<dbReference type="PANTHER" id="PTHR46585">
    <property type="entry name" value="INTEGRASE CORE DOMAIN CONTAINING PROTEIN"/>
    <property type="match status" value="1"/>
</dbReference>
<dbReference type="GO" id="GO:0003676">
    <property type="term" value="F:nucleic acid binding"/>
    <property type="evidence" value="ECO:0007669"/>
    <property type="project" value="InterPro"/>
</dbReference>
<name>A0A2P4YNS2_9STRA</name>
<dbReference type="Gene3D" id="3.30.420.10">
    <property type="entry name" value="Ribonuclease H-like superfamily/Ribonuclease H"/>
    <property type="match status" value="1"/>
</dbReference>
<dbReference type="InterPro" id="IPR036397">
    <property type="entry name" value="RNaseH_sf"/>
</dbReference>
<dbReference type="InterPro" id="IPR001584">
    <property type="entry name" value="Integrase_cat-core"/>
</dbReference>
<dbReference type="Pfam" id="PF00665">
    <property type="entry name" value="rve"/>
    <property type="match status" value="1"/>
</dbReference>
<dbReference type="OrthoDB" id="6621683at2759"/>
<dbReference type="AlphaFoldDB" id="A0A2P4YNS2"/>
<keyword evidence="3" id="KW-1185">Reference proteome</keyword>
<evidence type="ECO:0000313" key="3">
    <source>
        <dbReference type="Proteomes" id="UP000237271"/>
    </source>
</evidence>
<evidence type="ECO:0000259" key="1">
    <source>
        <dbReference type="PROSITE" id="PS50994"/>
    </source>
</evidence>
<feature type="domain" description="Integrase catalytic" evidence="1">
    <location>
        <begin position="67"/>
        <end position="214"/>
    </location>
</feature>
<dbReference type="SUPFAM" id="SSF53098">
    <property type="entry name" value="Ribonuclease H-like"/>
    <property type="match status" value="1"/>
</dbReference>
<proteinExistence type="predicted"/>
<dbReference type="PROSITE" id="PS50994">
    <property type="entry name" value="INTEGRASE"/>
    <property type="match status" value="1"/>
</dbReference>
<dbReference type="GO" id="GO:0015074">
    <property type="term" value="P:DNA integration"/>
    <property type="evidence" value="ECO:0007669"/>
    <property type="project" value="InterPro"/>
</dbReference>